<dbReference type="EMBL" id="BFEA01000661">
    <property type="protein sequence ID" value="GBG88262.1"/>
    <property type="molecule type" value="Genomic_DNA"/>
</dbReference>
<feature type="compositionally biased region" description="Basic and acidic residues" evidence="1">
    <location>
        <begin position="140"/>
        <end position="150"/>
    </location>
</feature>
<feature type="compositionally biased region" description="Basic and acidic residues" evidence="1">
    <location>
        <begin position="172"/>
        <end position="183"/>
    </location>
</feature>
<accession>A0A388M199</accession>
<feature type="compositionally biased region" description="Basic and acidic residues" evidence="1">
    <location>
        <begin position="48"/>
        <end position="58"/>
    </location>
</feature>
<sequence>MDRRRVSGRSGSGKVGRSSPREQDWDRGRSRSGKTGAERGVRPGSRFEIGRYRDRGRQGDQCPGSGIGKEGDRDRGKWINAGSVGSGIGVDIEMSKKWDCGRGRSRLERPERKEREIGIREGGRIEAGLEGSRIEADIEMSKKRDWDRGRSRLGKAGGERGPRPGTRIAIEGGRDRETREQKEVGNQGSG</sequence>
<comment type="caution">
    <text evidence="2">The sequence shown here is derived from an EMBL/GenBank/DDBJ whole genome shotgun (WGS) entry which is preliminary data.</text>
</comment>
<name>A0A388M199_CHABU</name>
<organism evidence="2 3">
    <name type="scientific">Chara braunii</name>
    <name type="common">Braun's stonewort</name>
    <dbReference type="NCBI Taxonomy" id="69332"/>
    <lineage>
        <taxon>Eukaryota</taxon>
        <taxon>Viridiplantae</taxon>
        <taxon>Streptophyta</taxon>
        <taxon>Charophyceae</taxon>
        <taxon>Charales</taxon>
        <taxon>Characeae</taxon>
        <taxon>Chara</taxon>
    </lineage>
</organism>
<dbReference type="Gramene" id="GBG88262">
    <property type="protein sequence ID" value="GBG88262"/>
    <property type="gene ID" value="CBR_g46828"/>
</dbReference>
<gene>
    <name evidence="2" type="ORF">CBR_g46828</name>
</gene>
<dbReference type="AlphaFoldDB" id="A0A388M199"/>
<feature type="compositionally biased region" description="Basic and acidic residues" evidence="1">
    <location>
        <begin position="19"/>
        <end position="29"/>
    </location>
</feature>
<feature type="region of interest" description="Disordered" evidence="1">
    <location>
        <begin position="1"/>
        <end position="86"/>
    </location>
</feature>
<reference evidence="2 3" key="1">
    <citation type="journal article" date="2018" name="Cell">
        <title>The Chara Genome: Secondary Complexity and Implications for Plant Terrestrialization.</title>
        <authorList>
            <person name="Nishiyama T."/>
            <person name="Sakayama H."/>
            <person name="Vries J.D."/>
            <person name="Buschmann H."/>
            <person name="Saint-Marcoux D."/>
            <person name="Ullrich K.K."/>
            <person name="Haas F.B."/>
            <person name="Vanderstraeten L."/>
            <person name="Becker D."/>
            <person name="Lang D."/>
            <person name="Vosolsobe S."/>
            <person name="Rombauts S."/>
            <person name="Wilhelmsson P.K.I."/>
            <person name="Janitza P."/>
            <person name="Kern R."/>
            <person name="Heyl A."/>
            <person name="Rumpler F."/>
            <person name="Villalobos L.I.A.C."/>
            <person name="Clay J.M."/>
            <person name="Skokan R."/>
            <person name="Toyoda A."/>
            <person name="Suzuki Y."/>
            <person name="Kagoshima H."/>
            <person name="Schijlen E."/>
            <person name="Tajeshwar N."/>
            <person name="Catarino B."/>
            <person name="Hetherington A.J."/>
            <person name="Saltykova A."/>
            <person name="Bonnot C."/>
            <person name="Breuninger H."/>
            <person name="Symeonidi A."/>
            <person name="Radhakrishnan G.V."/>
            <person name="Van Nieuwerburgh F."/>
            <person name="Deforce D."/>
            <person name="Chang C."/>
            <person name="Karol K.G."/>
            <person name="Hedrich R."/>
            <person name="Ulvskov P."/>
            <person name="Glockner G."/>
            <person name="Delwiche C.F."/>
            <person name="Petrasek J."/>
            <person name="Van de Peer Y."/>
            <person name="Friml J."/>
            <person name="Beilby M."/>
            <person name="Dolan L."/>
            <person name="Kohara Y."/>
            <person name="Sugano S."/>
            <person name="Fujiyama A."/>
            <person name="Delaux P.-M."/>
            <person name="Quint M."/>
            <person name="TheiBen G."/>
            <person name="Hagemann M."/>
            <person name="Harholt J."/>
            <person name="Dunand C."/>
            <person name="Zachgo S."/>
            <person name="Langdale J."/>
            <person name="Maumus F."/>
            <person name="Straeten D.V.D."/>
            <person name="Gould S.B."/>
            <person name="Rensing S.A."/>
        </authorList>
    </citation>
    <scope>NUCLEOTIDE SEQUENCE [LARGE SCALE GENOMIC DNA]</scope>
    <source>
        <strain evidence="2 3">S276</strain>
    </source>
</reference>
<proteinExistence type="predicted"/>
<dbReference type="Proteomes" id="UP000265515">
    <property type="component" value="Unassembled WGS sequence"/>
</dbReference>
<feature type="region of interest" description="Disordered" evidence="1">
    <location>
        <begin position="140"/>
        <end position="190"/>
    </location>
</feature>
<evidence type="ECO:0000313" key="2">
    <source>
        <dbReference type="EMBL" id="GBG88262.1"/>
    </source>
</evidence>
<evidence type="ECO:0000256" key="1">
    <source>
        <dbReference type="SAM" id="MobiDB-lite"/>
    </source>
</evidence>
<protein>
    <submittedName>
        <fullName evidence="2">Uncharacterized protein</fullName>
    </submittedName>
</protein>
<keyword evidence="3" id="KW-1185">Reference proteome</keyword>
<evidence type="ECO:0000313" key="3">
    <source>
        <dbReference type="Proteomes" id="UP000265515"/>
    </source>
</evidence>